<dbReference type="GO" id="GO:0009229">
    <property type="term" value="P:thiamine diphosphate biosynthetic process"/>
    <property type="evidence" value="ECO:0007669"/>
    <property type="project" value="UniProtKB-UniPathway"/>
</dbReference>
<evidence type="ECO:0000256" key="15">
    <source>
        <dbReference type="ARBA" id="ARBA00023268"/>
    </source>
</evidence>
<comment type="catalytic activity">
    <reaction evidence="1">
        <text>4-amino-5-hydroxymethyl-2-methylpyrimidine + ATP = 4-amino-2-methyl-5-(phosphooxymethyl)pyrimidine + ADP + H(+)</text>
        <dbReference type="Rhea" id="RHEA:23096"/>
        <dbReference type="ChEBI" id="CHEBI:15378"/>
        <dbReference type="ChEBI" id="CHEBI:16892"/>
        <dbReference type="ChEBI" id="CHEBI:30616"/>
        <dbReference type="ChEBI" id="CHEBI:58354"/>
        <dbReference type="ChEBI" id="CHEBI:456216"/>
        <dbReference type="EC" id="2.7.1.49"/>
    </reaction>
</comment>
<evidence type="ECO:0000313" key="24">
    <source>
        <dbReference type="EMBL" id="EFJ07905.1"/>
    </source>
</evidence>
<keyword evidence="15" id="KW-0511">Multifunctional enzyme</keyword>
<comment type="cofactor">
    <cofactor evidence="2">
        <name>Mg(2+)</name>
        <dbReference type="ChEBI" id="CHEBI:18420"/>
    </cofactor>
</comment>
<dbReference type="FunFam" id="3.40.1190.20:FF:000040">
    <property type="entry name" value="Thiamine biosynthetic bifunctional enzyme TH1, chloroplastic"/>
    <property type="match status" value="1"/>
</dbReference>
<evidence type="ECO:0000256" key="21">
    <source>
        <dbReference type="ARBA" id="ARBA00061123"/>
    </source>
</evidence>
<dbReference type="FunFam" id="3.20.20.70:FF:000104">
    <property type="entry name" value="Thiamine biosynthetic bifunctional enzyme"/>
    <property type="match status" value="1"/>
</dbReference>
<dbReference type="Pfam" id="PF08543">
    <property type="entry name" value="Phos_pyr_kin"/>
    <property type="match status" value="1"/>
</dbReference>
<dbReference type="EMBL" id="GL377679">
    <property type="protein sequence ID" value="EFJ07905.1"/>
    <property type="molecule type" value="Genomic_DNA"/>
</dbReference>
<keyword evidence="14" id="KW-0784">Thiamine biosynthesis</keyword>
<evidence type="ECO:0000256" key="9">
    <source>
        <dbReference type="ARBA" id="ARBA00022741"/>
    </source>
</evidence>
<dbReference type="CDD" id="cd01169">
    <property type="entry name" value="HMPP_kinase"/>
    <property type="match status" value="1"/>
</dbReference>
<evidence type="ECO:0000256" key="2">
    <source>
        <dbReference type="ARBA" id="ARBA00001946"/>
    </source>
</evidence>
<dbReference type="GO" id="GO:0004789">
    <property type="term" value="F:thiamine-phosphate diphosphorylase activity"/>
    <property type="evidence" value="ECO:0007669"/>
    <property type="project" value="UniProtKB-EC"/>
</dbReference>
<keyword evidence="9" id="KW-0547">Nucleotide-binding</keyword>
<evidence type="ECO:0000256" key="8">
    <source>
        <dbReference type="ARBA" id="ARBA00022723"/>
    </source>
</evidence>
<dbReference type="UniPathway" id="UPA00060">
    <property type="reaction ID" value="UER00141"/>
</dbReference>
<dbReference type="HAMAP" id="MF_00097">
    <property type="entry name" value="TMP_synthase"/>
    <property type="match status" value="1"/>
</dbReference>
<comment type="function">
    <text evidence="20">Essential for thiamine biosynthesis. Bifunctional enzyme that catalyzes the phosphorylation of hydroxymethylpyrimidine phosphate (HMP-P) to HMP-PP and condenses 4-methyl-5-(beta-hydroxyethyl)thiazole monophosphate (THZ-P) and 2-methyl-4-amino-5-hydroxymethyl pyrimidine pyrophosphate (HMP-PP) to form thiamine monophosphate (TMP).</text>
</comment>
<evidence type="ECO:0000256" key="4">
    <source>
        <dbReference type="ARBA" id="ARBA00005165"/>
    </source>
</evidence>
<keyword evidence="12" id="KW-0460">Magnesium</keyword>
<comment type="similarity">
    <text evidence="21">Belongs to the thiamine-phosphate synthase family.</text>
</comment>
<proteinExistence type="inferred from homology"/>
<keyword evidence="7" id="KW-0808">Transferase</keyword>
<feature type="domain" description="Pyridoxamine kinase/Phosphomethylpyrimidine kinase" evidence="23">
    <location>
        <begin position="37"/>
        <end position="280"/>
    </location>
</feature>
<evidence type="ECO:0000256" key="7">
    <source>
        <dbReference type="ARBA" id="ARBA00022679"/>
    </source>
</evidence>
<accession>D8T631</accession>
<dbReference type="KEGG" id="smo:SELMODRAFT_132867"/>
<dbReference type="InterPro" id="IPR013785">
    <property type="entry name" value="Aldolase_TIM"/>
</dbReference>
<dbReference type="GO" id="GO:0008902">
    <property type="term" value="F:hydroxymethylpyrimidine kinase activity"/>
    <property type="evidence" value="ECO:0000318"/>
    <property type="project" value="GO_Central"/>
</dbReference>
<dbReference type="InterPro" id="IPR013749">
    <property type="entry name" value="PM/HMP-P_kinase-1"/>
</dbReference>
<evidence type="ECO:0000256" key="6">
    <source>
        <dbReference type="ARBA" id="ARBA00022640"/>
    </source>
</evidence>
<dbReference type="NCBIfam" id="TIGR00097">
    <property type="entry name" value="HMP-P_kinase"/>
    <property type="match status" value="1"/>
</dbReference>
<name>D8T631_SELML</name>
<dbReference type="HOGENOM" id="CLU_018272_7_0_1"/>
<dbReference type="InterPro" id="IPR022998">
    <property type="entry name" value="ThiamineP_synth_TenI"/>
</dbReference>
<evidence type="ECO:0000256" key="1">
    <source>
        <dbReference type="ARBA" id="ARBA00000151"/>
    </source>
</evidence>
<dbReference type="Proteomes" id="UP000001514">
    <property type="component" value="Unassembled WGS sequence"/>
</dbReference>
<gene>
    <name evidence="24" type="ORF">SELMODRAFT_132867</name>
</gene>
<comment type="catalytic activity">
    <reaction evidence="19">
        <text>2-[(2R,5Z)-2-carboxy-4-methylthiazol-5(2H)-ylidene]ethyl phosphate + 4-amino-2-methyl-5-(diphosphooxymethyl)pyrimidine + 2 H(+) = thiamine phosphate + CO2 + diphosphate</text>
        <dbReference type="Rhea" id="RHEA:47844"/>
        <dbReference type="ChEBI" id="CHEBI:15378"/>
        <dbReference type="ChEBI" id="CHEBI:16526"/>
        <dbReference type="ChEBI" id="CHEBI:33019"/>
        <dbReference type="ChEBI" id="CHEBI:37575"/>
        <dbReference type="ChEBI" id="CHEBI:57841"/>
        <dbReference type="ChEBI" id="CHEBI:62899"/>
        <dbReference type="EC" id="2.5.1.3"/>
    </reaction>
</comment>
<keyword evidence="13" id="KW-0809">Transit peptide</keyword>
<evidence type="ECO:0000256" key="16">
    <source>
        <dbReference type="ARBA" id="ARBA00037917"/>
    </source>
</evidence>
<evidence type="ECO:0000259" key="22">
    <source>
        <dbReference type="Pfam" id="PF02581"/>
    </source>
</evidence>
<evidence type="ECO:0000256" key="11">
    <source>
        <dbReference type="ARBA" id="ARBA00022840"/>
    </source>
</evidence>
<evidence type="ECO:0000256" key="20">
    <source>
        <dbReference type="ARBA" id="ARBA00054297"/>
    </source>
</evidence>
<dbReference type="GO" id="GO:0008972">
    <property type="term" value="F:phosphomethylpyrimidine kinase activity"/>
    <property type="evidence" value="ECO:0000318"/>
    <property type="project" value="GO_Central"/>
</dbReference>
<evidence type="ECO:0000256" key="17">
    <source>
        <dbReference type="ARBA" id="ARBA00047334"/>
    </source>
</evidence>
<dbReference type="InterPro" id="IPR036206">
    <property type="entry name" value="ThiamineP_synth_sf"/>
</dbReference>
<dbReference type="STRING" id="88036.D8T631"/>
<evidence type="ECO:0000259" key="23">
    <source>
        <dbReference type="Pfam" id="PF08543"/>
    </source>
</evidence>
<keyword evidence="8" id="KW-0479">Metal-binding</keyword>
<dbReference type="eggNOG" id="KOG2598">
    <property type="taxonomic scope" value="Eukaryota"/>
</dbReference>
<keyword evidence="25" id="KW-1185">Reference proteome</keyword>
<evidence type="ECO:0000256" key="12">
    <source>
        <dbReference type="ARBA" id="ARBA00022842"/>
    </source>
</evidence>
<evidence type="ECO:0000256" key="18">
    <source>
        <dbReference type="ARBA" id="ARBA00047851"/>
    </source>
</evidence>
<dbReference type="PANTHER" id="PTHR20858:SF17">
    <property type="entry name" value="HYDROXYMETHYLPYRIMIDINE_PHOSPHOMETHYLPYRIMIDINE KINASE THI20-RELATED"/>
    <property type="match status" value="1"/>
</dbReference>
<keyword evidence="10" id="KW-0418">Kinase</keyword>
<dbReference type="Gene3D" id="3.40.1190.20">
    <property type="match status" value="1"/>
</dbReference>
<protein>
    <submittedName>
        <fullName evidence="24">Uncharacterized protein</fullName>
    </submittedName>
</protein>
<evidence type="ECO:0000256" key="14">
    <source>
        <dbReference type="ARBA" id="ARBA00022977"/>
    </source>
</evidence>
<dbReference type="GO" id="GO:0009507">
    <property type="term" value="C:chloroplast"/>
    <property type="evidence" value="ECO:0000318"/>
    <property type="project" value="GO_Central"/>
</dbReference>
<comment type="pathway">
    <text evidence="4">Cofactor biosynthesis; thiamine diphosphate biosynthesis; thiamine phosphate from 4-amino-2-methyl-5-diphosphomethylpyrimidine and 4-methyl-5-(2-phosphoethyl)-thiazole: step 1/1.</text>
</comment>
<dbReference type="NCBIfam" id="TIGR00693">
    <property type="entry name" value="thiE"/>
    <property type="match status" value="1"/>
</dbReference>
<dbReference type="OMA" id="GHIFPTN"/>
<dbReference type="Gene3D" id="3.20.20.70">
    <property type="entry name" value="Aldolase class I"/>
    <property type="match status" value="1"/>
</dbReference>
<dbReference type="AlphaFoldDB" id="D8T631"/>
<dbReference type="InterPro" id="IPR004399">
    <property type="entry name" value="HMP/HMP-P_kinase_dom"/>
</dbReference>
<feature type="domain" description="Thiamine phosphate synthase/TenI" evidence="22">
    <location>
        <begin position="311"/>
        <end position="495"/>
    </location>
</feature>
<evidence type="ECO:0000256" key="13">
    <source>
        <dbReference type="ARBA" id="ARBA00022946"/>
    </source>
</evidence>
<keyword evidence="11" id="KW-0067">ATP-binding</keyword>
<keyword evidence="6" id="KW-0934">Plastid</keyword>
<dbReference type="PANTHER" id="PTHR20858">
    <property type="entry name" value="PHOSPHOMETHYLPYRIMIDINE KINASE"/>
    <property type="match status" value="1"/>
</dbReference>
<sequence length="527" mass="55568">MLNLACSFRFKSVTAAAAFSTDSPVHVPCVLTIAGSDSGAGAGIQADIKACAARGVYCCSAITSVTAQNTIGVQGISTLPAAFVEQQINSVLDDIHVDVVKTGMLASPEIIQSVCSRIKQYSIGSLVVDPVMVSTSGHELSGPSILDRLRKALLPLATIVTPNMLEASVLADGKPVNTVLDMREVAAEIHRMGPRYVLVKGGHLKNSHDLVDVLYDGSEWHELRGSRIKTRSTHGTGCTLAASIAAELAKGLDVLPAVMAAKEYVAKALEHSSSIKIGGGAQGPMNHFFQLADWGKLSSRQCRFDPRKLFLYAVTDSGMNKRWDRSTPAAVEQAIQGGATIIQIREKEAETLEFIKIAEASLAIGRKYGVPVLINDRVDVAVACNADGVHLGQTDMPVRLARSILGPGKIIGTSCKTVEQAVKAYEDGADYIGCGGVYPTTTKKKNKTIGLDGLRLLCEASPLPVVAIGGISAANVEEVMNSRPAMLHGVAVVSTLFDQSDVGQATRDLRASMTAALSESTAGKVFS</sequence>
<evidence type="ECO:0000313" key="25">
    <source>
        <dbReference type="Proteomes" id="UP000001514"/>
    </source>
</evidence>
<dbReference type="GO" id="GO:0009228">
    <property type="term" value="P:thiamine biosynthetic process"/>
    <property type="evidence" value="ECO:0000318"/>
    <property type="project" value="GO_Central"/>
</dbReference>
<dbReference type="InParanoid" id="D8T631"/>
<evidence type="ECO:0000256" key="5">
    <source>
        <dbReference type="ARBA" id="ARBA00022528"/>
    </source>
</evidence>
<dbReference type="InterPro" id="IPR034291">
    <property type="entry name" value="TMP_synthase"/>
</dbReference>
<dbReference type="SUPFAM" id="SSF51391">
    <property type="entry name" value="Thiamin phosphate synthase"/>
    <property type="match status" value="1"/>
</dbReference>
<dbReference type="Gramene" id="EFJ07905">
    <property type="protein sequence ID" value="EFJ07905"/>
    <property type="gene ID" value="SELMODRAFT_132867"/>
</dbReference>
<evidence type="ECO:0000256" key="10">
    <source>
        <dbReference type="ARBA" id="ARBA00022777"/>
    </source>
</evidence>
<dbReference type="FunCoup" id="D8T631">
    <property type="interactions" value="1138"/>
</dbReference>
<dbReference type="InterPro" id="IPR029056">
    <property type="entry name" value="Ribokinase-like"/>
</dbReference>
<dbReference type="CDD" id="cd00564">
    <property type="entry name" value="TMP_TenI"/>
    <property type="match status" value="1"/>
</dbReference>
<dbReference type="GO" id="GO:0005524">
    <property type="term" value="F:ATP binding"/>
    <property type="evidence" value="ECO:0007669"/>
    <property type="project" value="UniProtKB-KW"/>
</dbReference>
<comment type="catalytic activity">
    <reaction evidence="18">
        <text>2-(2-carboxy-4-methylthiazol-5-yl)ethyl phosphate + 4-amino-2-methyl-5-(diphosphooxymethyl)pyrimidine + 2 H(+) = thiamine phosphate + CO2 + diphosphate</text>
        <dbReference type="Rhea" id="RHEA:47848"/>
        <dbReference type="ChEBI" id="CHEBI:15378"/>
        <dbReference type="ChEBI" id="CHEBI:16526"/>
        <dbReference type="ChEBI" id="CHEBI:33019"/>
        <dbReference type="ChEBI" id="CHEBI:37575"/>
        <dbReference type="ChEBI" id="CHEBI:57841"/>
        <dbReference type="ChEBI" id="CHEBI:62890"/>
        <dbReference type="EC" id="2.5.1.3"/>
    </reaction>
</comment>
<evidence type="ECO:0000256" key="3">
    <source>
        <dbReference type="ARBA" id="ARBA00004229"/>
    </source>
</evidence>
<comment type="subcellular location">
    <subcellularLocation>
        <location evidence="3">Plastid</location>
        <location evidence="3">Chloroplast</location>
    </subcellularLocation>
</comment>
<comment type="pathway">
    <text evidence="16">Cofactor biosynthesis; thiamine diphosphate biosynthesis; 4-amino-2-methyl-5-diphosphomethylpyrimidine from 5-amino-1-(5-phospho-D-ribosyl)imidazole: step 2/3.</text>
</comment>
<evidence type="ECO:0000256" key="19">
    <source>
        <dbReference type="ARBA" id="ARBA00047883"/>
    </source>
</evidence>
<dbReference type="SUPFAM" id="SSF53613">
    <property type="entry name" value="Ribokinase-like"/>
    <property type="match status" value="1"/>
</dbReference>
<dbReference type="GO" id="GO:0046872">
    <property type="term" value="F:metal ion binding"/>
    <property type="evidence" value="ECO:0007669"/>
    <property type="project" value="UniProtKB-KW"/>
</dbReference>
<reference evidence="24 25" key="1">
    <citation type="journal article" date="2011" name="Science">
        <title>The Selaginella genome identifies genetic changes associated with the evolution of vascular plants.</title>
        <authorList>
            <person name="Banks J.A."/>
            <person name="Nishiyama T."/>
            <person name="Hasebe M."/>
            <person name="Bowman J.L."/>
            <person name="Gribskov M."/>
            <person name="dePamphilis C."/>
            <person name="Albert V.A."/>
            <person name="Aono N."/>
            <person name="Aoyama T."/>
            <person name="Ambrose B.A."/>
            <person name="Ashton N.W."/>
            <person name="Axtell M.J."/>
            <person name="Barker E."/>
            <person name="Barker M.S."/>
            <person name="Bennetzen J.L."/>
            <person name="Bonawitz N.D."/>
            <person name="Chapple C."/>
            <person name="Cheng C."/>
            <person name="Correa L.G."/>
            <person name="Dacre M."/>
            <person name="DeBarry J."/>
            <person name="Dreyer I."/>
            <person name="Elias M."/>
            <person name="Engstrom E.M."/>
            <person name="Estelle M."/>
            <person name="Feng L."/>
            <person name="Finet C."/>
            <person name="Floyd S.K."/>
            <person name="Frommer W.B."/>
            <person name="Fujita T."/>
            <person name="Gramzow L."/>
            <person name="Gutensohn M."/>
            <person name="Harholt J."/>
            <person name="Hattori M."/>
            <person name="Heyl A."/>
            <person name="Hirai T."/>
            <person name="Hiwatashi Y."/>
            <person name="Ishikawa M."/>
            <person name="Iwata M."/>
            <person name="Karol K.G."/>
            <person name="Koehler B."/>
            <person name="Kolukisaoglu U."/>
            <person name="Kubo M."/>
            <person name="Kurata T."/>
            <person name="Lalonde S."/>
            <person name="Li K."/>
            <person name="Li Y."/>
            <person name="Litt A."/>
            <person name="Lyons E."/>
            <person name="Manning G."/>
            <person name="Maruyama T."/>
            <person name="Michael T.P."/>
            <person name="Mikami K."/>
            <person name="Miyazaki S."/>
            <person name="Morinaga S."/>
            <person name="Murata T."/>
            <person name="Mueller-Roeber B."/>
            <person name="Nelson D.R."/>
            <person name="Obara M."/>
            <person name="Oguri Y."/>
            <person name="Olmstead R.G."/>
            <person name="Onodera N."/>
            <person name="Petersen B.L."/>
            <person name="Pils B."/>
            <person name="Prigge M."/>
            <person name="Rensing S.A."/>
            <person name="Riano-Pachon D.M."/>
            <person name="Roberts A.W."/>
            <person name="Sato Y."/>
            <person name="Scheller H.V."/>
            <person name="Schulz B."/>
            <person name="Schulz C."/>
            <person name="Shakirov E.V."/>
            <person name="Shibagaki N."/>
            <person name="Shinohara N."/>
            <person name="Shippen D.E."/>
            <person name="Soerensen I."/>
            <person name="Sotooka R."/>
            <person name="Sugimoto N."/>
            <person name="Sugita M."/>
            <person name="Sumikawa N."/>
            <person name="Tanurdzic M."/>
            <person name="Theissen G."/>
            <person name="Ulvskov P."/>
            <person name="Wakazuki S."/>
            <person name="Weng J.K."/>
            <person name="Willats W.W."/>
            <person name="Wipf D."/>
            <person name="Wolf P.G."/>
            <person name="Yang L."/>
            <person name="Zimmer A.D."/>
            <person name="Zhu Q."/>
            <person name="Mitros T."/>
            <person name="Hellsten U."/>
            <person name="Loque D."/>
            <person name="Otillar R."/>
            <person name="Salamov A."/>
            <person name="Schmutz J."/>
            <person name="Shapiro H."/>
            <person name="Lindquist E."/>
            <person name="Lucas S."/>
            <person name="Rokhsar D."/>
            <person name="Grigoriev I.V."/>
        </authorList>
    </citation>
    <scope>NUCLEOTIDE SEQUENCE [LARGE SCALE GENOMIC DNA]</scope>
</reference>
<keyword evidence="5" id="KW-0150">Chloroplast</keyword>
<organism evidence="25">
    <name type="scientific">Selaginella moellendorffii</name>
    <name type="common">Spikemoss</name>
    <dbReference type="NCBI Taxonomy" id="88036"/>
    <lineage>
        <taxon>Eukaryota</taxon>
        <taxon>Viridiplantae</taxon>
        <taxon>Streptophyta</taxon>
        <taxon>Embryophyta</taxon>
        <taxon>Tracheophyta</taxon>
        <taxon>Lycopodiopsida</taxon>
        <taxon>Selaginellales</taxon>
        <taxon>Selaginellaceae</taxon>
        <taxon>Selaginella</taxon>
    </lineage>
</organism>
<dbReference type="Pfam" id="PF02581">
    <property type="entry name" value="TMP-TENI"/>
    <property type="match status" value="1"/>
</dbReference>
<comment type="catalytic activity">
    <reaction evidence="17">
        <text>4-methyl-5-(2-phosphooxyethyl)-thiazole + 4-amino-2-methyl-5-(diphosphooxymethyl)pyrimidine + H(+) = thiamine phosphate + diphosphate</text>
        <dbReference type="Rhea" id="RHEA:22328"/>
        <dbReference type="ChEBI" id="CHEBI:15378"/>
        <dbReference type="ChEBI" id="CHEBI:33019"/>
        <dbReference type="ChEBI" id="CHEBI:37575"/>
        <dbReference type="ChEBI" id="CHEBI:57841"/>
        <dbReference type="ChEBI" id="CHEBI:58296"/>
        <dbReference type="EC" id="2.5.1.3"/>
    </reaction>
</comment>
<dbReference type="OrthoDB" id="10028886at2759"/>